<name>A0A2N1MK87_9GLOM</name>
<proteinExistence type="predicted"/>
<reference evidence="1 2" key="2">
    <citation type="submission" date="2017-10" db="EMBL/GenBank/DDBJ databases">
        <title>Extensive intraspecific genome diversity in a model arbuscular mycorrhizal fungus.</title>
        <authorList>
            <person name="Chen E.C.H."/>
            <person name="Morin E."/>
            <person name="Baudet D."/>
            <person name="Noel J."/>
            <person name="Ndikumana S."/>
            <person name="Charron P."/>
            <person name="St-Onge C."/>
            <person name="Giorgi J."/>
            <person name="Grigoriev I.V."/>
            <person name="Roux C."/>
            <person name="Martin F.M."/>
            <person name="Corradi N."/>
        </authorList>
    </citation>
    <scope>NUCLEOTIDE SEQUENCE [LARGE SCALE GENOMIC DNA]</scope>
    <source>
        <strain evidence="1 2">C2</strain>
    </source>
</reference>
<feature type="non-terminal residue" evidence="1">
    <location>
        <position position="173"/>
    </location>
</feature>
<gene>
    <name evidence="1" type="ORF">RhiirC2_790967</name>
</gene>
<dbReference type="Proteomes" id="UP000233469">
    <property type="component" value="Unassembled WGS sequence"/>
</dbReference>
<evidence type="ECO:0000313" key="1">
    <source>
        <dbReference type="EMBL" id="PKK62030.1"/>
    </source>
</evidence>
<dbReference type="EMBL" id="LLXL01002042">
    <property type="protein sequence ID" value="PKK62030.1"/>
    <property type="molecule type" value="Genomic_DNA"/>
</dbReference>
<protein>
    <submittedName>
        <fullName evidence="1">Uncharacterized protein</fullName>
    </submittedName>
</protein>
<accession>A0A2N1MK87</accession>
<evidence type="ECO:0000313" key="2">
    <source>
        <dbReference type="Proteomes" id="UP000233469"/>
    </source>
</evidence>
<organism evidence="1 2">
    <name type="scientific">Rhizophagus irregularis</name>
    <dbReference type="NCBI Taxonomy" id="588596"/>
    <lineage>
        <taxon>Eukaryota</taxon>
        <taxon>Fungi</taxon>
        <taxon>Fungi incertae sedis</taxon>
        <taxon>Mucoromycota</taxon>
        <taxon>Glomeromycotina</taxon>
        <taxon>Glomeromycetes</taxon>
        <taxon>Glomerales</taxon>
        <taxon>Glomeraceae</taxon>
        <taxon>Rhizophagus</taxon>
    </lineage>
</organism>
<feature type="non-terminal residue" evidence="1">
    <location>
        <position position="1"/>
    </location>
</feature>
<reference evidence="1 2" key="1">
    <citation type="submission" date="2016-04" db="EMBL/GenBank/DDBJ databases">
        <title>Genome analyses suggest a sexual origin of heterokaryosis in a supposedly ancient asexual fungus.</title>
        <authorList>
            <person name="Ropars J."/>
            <person name="Sedzielewska K."/>
            <person name="Noel J."/>
            <person name="Charron P."/>
            <person name="Farinelli L."/>
            <person name="Marton T."/>
            <person name="Kruger M."/>
            <person name="Pelin A."/>
            <person name="Brachmann A."/>
            <person name="Corradi N."/>
        </authorList>
    </citation>
    <scope>NUCLEOTIDE SEQUENCE [LARGE SCALE GENOMIC DNA]</scope>
    <source>
        <strain evidence="1 2">C2</strain>
    </source>
</reference>
<comment type="caution">
    <text evidence="1">The sequence shown here is derived from an EMBL/GenBank/DDBJ whole genome shotgun (WGS) entry which is preliminary data.</text>
</comment>
<sequence length="173" mass="20376">NQEKLKGKHHAPGSKAWFTAIKERKSSAECIVEHAQYTTERTARAKLWSTSFKSIEHREGMVKDLTDFQNHFHKKITALTNRRTVLHAKLDKGKSDSISNIEILDQSEQEFAQLKTKQFISKSTKQLERLEQDFVQFKIDYFSVMNRNADHYRYKGYTSDDTKELELRPRKRP</sequence>
<dbReference type="AlphaFoldDB" id="A0A2N1MK87"/>